<proteinExistence type="predicted"/>
<evidence type="ECO:0000313" key="2">
    <source>
        <dbReference type="EMBL" id="CAJ1405995.1"/>
    </source>
</evidence>
<comment type="caution">
    <text evidence="2">The sequence shown here is derived from an EMBL/GenBank/DDBJ whole genome shotgun (WGS) entry which is preliminary data.</text>
</comment>
<dbReference type="PANTHER" id="PTHR14499:SF136">
    <property type="entry name" value="GH08630P"/>
    <property type="match status" value="1"/>
</dbReference>
<dbReference type="SMART" id="SM00225">
    <property type="entry name" value="BTB"/>
    <property type="match status" value="1"/>
</dbReference>
<gene>
    <name evidence="2" type="ORF">EVOR1521_LOCUS28068</name>
</gene>
<dbReference type="InterPro" id="IPR000210">
    <property type="entry name" value="BTB/POZ_dom"/>
</dbReference>
<evidence type="ECO:0000313" key="3">
    <source>
        <dbReference type="Proteomes" id="UP001178507"/>
    </source>
</evidence>
<dbReference type="Proteomes" id="UP001178507">
    <property type="component" value="Unassembled WGS sequence"/>
</dbReference>
<name>A0AA36NBA5_9DINO</name>
<organism evidence="2 3">
    <name type="scientific">Effrenium voratum</name>
    <dbReference type="NCBI Taxonomy" id="2562239"/>
    <lineage>
        <taxon>Eukaryota</taxon>
        <taxon>Sar</taxon>
        <taxon>Alveolata</taxon>
        <taxon>Dinophyceae</taxon>
        <taxon>Suessiales</taxon>
        <taxon>Symbiodiniaceae</taxon>
        <taxon>Effrenium</taxon>
    </lineage>
</organism>
<dbReference type="PANTHER" id="PTHR14499">
    <property type="entry name" value="POTASSIUM CHANNEL TETRAMERIZATION DOMAIN-CONTAINING"/>
    <property type="match status" value="1"/>
</dbReference>
<accession>A0AA36NBA5</accession>
<dbReference type="InterPro" id="IPR003131">
    <property type="entry name" value="T1-type_BTB"/>
</dbReference>
<dbReference type="Gene3D" id="3.30.710.10">
    <property type="entry name" value="Potassium Channel Kv1.1, Chain A"/>
    <property type="match status" value="1"/>
</dbReference>
<dbReference type="InterPro" id="IPR011333">
    <property type="entry name" value="SKP1/BTB/POZ_sf"/>
</dbReference>
<reference evidence="2" key="1">
    <citation type="submission" date="2023-08" db="EMBL/GenBank/DDBJ databases">
        <authorList>
            <person name="Chen Y."/>
            <person name="Shah S."/>
            <person name="Dougan E. K."/>
            <person name="Thang M."/>
            <person name="Chan C."/>
        </authorList>
    </citation>
    <scope>NUCLEOTIDE SEQUENCE</scope>
</reference>
<dbReference type="SUPFAM" id="SSF54695">
    <property type="entry name" value="POZ domain"/>
    <property type="match status" value="1"/>
</dbReference>
<dbReference type="EMBL" id="CAUJNA010003611">
    <property type="protein sequence ID" value="CAJ1405995.1"/>
    <property type="molecule type" value="Genomic_DNA"/>
</dbReference>
<feature type="domain" description="BTB" evidence="1">
    <location>
        <begin position="7"/>
        <end position="74"/>
    </location>
</feature>
<dbReference type="PROSITE" id="PS50097">
    <property type="entry name" value="BTB"/>
    <property type="match status" value="1"/>
</dbReference>
<dbReference type="Pfam" id="PF02214">
    <property type="entry name" value="BTB_2"/>
    <property type="match status" value="1"/>
</dbReference>
<evidence type="ECO:0000259" key="1">
    <source>
        <dbReference type="PROSITE" id="PS50097"/>
    </source>
</evidence>
<keyword evidence="3" id="KW-1185">Reference proteome</keyword>
<dbReference type="AlphaFoldDB" id="A0AA36NBA5"/>
<dbReference type="GO" id="GO:0051260">
    <property type="term" value="P:protein homooligomerization"/>
    <property type="evidence" value="ECO:0007669"/>
    <property type="project" value="InterPro"/>
</dbReference>
<sequence>MDSQEEAVVKLNVGGVVYTTSKSTLLSCEGMLEKMFNGSLSNTKIDGAYFIDRDGHLFRYVLEYLRNRSVQLPDSHQVRQRLLQEANFFSLGGLCEELQVKLLQREVRVEVFVERFMCSEEACKCGAGQKIEISALEGLAFFDLELSYPRREQRPDWTSPSAALRITLQQSPEQAREDSLKRALTQLRSALVASEVSEQSAEEIVSEATSPVRNVLNEIAQHPELVYLDCFARADEYKVGDRFDVGTQYVHYAKCVKMTFASDTQRCEQA</sequence>
<protein>
    <recommendedName>
        <fullName evidence="1">BTB domain-containing protein</fullName>
    </recommendedName>
</protein>